<dbReference type="InterPro" id="IPR013078">
    <property type="entry name" value="His_Pase_superF_clade-1"/>
</dbReference>
<dbReference type="InterPro" id="IPR029033">
    <property type="entry name" value="His_PPase_superfam"/>
</dbReference>
<evidence type="ECO:0000313" key="4">
    <source>
        <dbReference type="EMBL" id="PVD28498.1"/>
    </source>
</evidence>
<dbReference type="EMBL" id="PZQS01000006">
    <property type="protein sequence ID" value="PVD28498.1"/>
    <property type="molecule type" value="Genomic_DNA"/>
</dbReference>
<dbReference type="Pfam" id="PF00300">
    <property type="entry name" value="His_Phos_1"/>
    <property type="match status" value="1"/>
</dbReference>
<organism evidence="4 5">
    <name type="scientific">Pomacea canaliculata</name>
    <name type="common">Golden apple snail</name>
    <dbReference type="NCBI Taxonomy" id="400727"/>
    <lineage>
        <taxon>Eukaryota</taxon>
        <taxon>Metazoa</taxon>
        <taxon>Spiralia</taxon>
        <taxon>Lophotrochozoa</taxon>
        <taxon>Mollusca</taxon>
        <taxon>Gastropoda</taxon>
        <taxon>Caenogastropoda</taxon>
        <taxon>Architaenioglossa</taxon>
        <taxon>Ampullarioidea</taxon>
        <taxon>Ampullariidae</taxon>
        <taxon>Pomacea</taxon>
    </lineage>
</organism>
<feature type="region of interest" description="Disordered" evidence="3">
    <location>
        <begin position="169"/>
        <end position="193"/>
    </location>
</feature>
<keyword evidence="1" id="KW-0378">Hydrolase</keyword>
<feature type="binding site" evidence="2">
    <location>
        <position position="64"/>
    </location>
    <ligand>
        <name>substrate</name>
    </ligand>
</feature>
<dbReference type="InterPro" id="IPR051695">
    <property type="entry name" value="Phosphoglycerate_Mutase"/>
</dbReference>
<feature type="region of interest" description="Disordered" evidence="3">
    <location>
        <begin position="250"/>
        <end position="325"/>
    </location>
</feature>
<dbReference type="Gene3D" id="3.40.50.1240">
    <property type="entry name" value="Phosphoglycerate mutase-like"/>
    <property type="match status" value="2"/>
</dbReference>
<evidence type="ECO:0000256" key="1">
    <source>
        <dbReference type="ARBA" id="ARBA00022801"/>
    </source>
</evidence>
<dbReference type="PANTHER" id="PTHR46517:SF1">
    <property type="entry name" value="FRUCTOSE-2,6-BISPHOSPHATASE TIGAR"/>
    <property type="match status" value="1"/>
</dbReference>
<name>A0A2T7P514_POMCA</name>
<reference evidence="4 5" key="1">
    <citation type="submission" date="2018-04" db="EMBL/GenBank/DDBJ databases">
        <title>The genome of golden apple snail Pomacea canaliculata provides insight into stress tolerance and invasive adaptation.</title>
        <authorList>
            <person name="Liu C."/>
            <person name="Liu B."/>
            <person name="Ren Y."/>
            <person name="Zhang Y."/>
            <person name="Wang H."/>
            <person name="Li S."/>
            <person name="Jiang F."/>
            <person name="Yin L."/>
            <person name="Zhang G."/>
            <person name="Qian W."/>
            <person name="Fan W."/>
        </authorList>
    </citation>
    <scope>NUCLEOTIDE SEQUENCE [LARGE SCALE GENOMIC DNA]</scope>
    <source>
        <strain evidence="4">SZHN2017</strain>
        <tissue evidence="4">Muscle</tissue>
    </source>
</reference>
<accession>A0A2T7P514</accession>
<dbReference type="GO" id="GO:0045820">
    <property type="term" value="P:negative regulation of glycolytic process"/>
    <property type="evidence" value="ECO:0007669"/>
    <property type="project" value="TreeGrafter"/>
</dbReference>
<feature type="compositionally biased region" description="Polar residues" evidence="3">
    <location>
        <begin position="296"/>
        <end position="312"/>
    </location>
</feature>
<dbReference type="Proteomes" id="UP000245119">
    <property type="component" value="Linkage Group LG6"/>
</dbReference>
<feature type="compositionally biased region" description="Low complexity" evidence="3">
    <location>
        <begin position="250"/>
        <end position="269"/>
    </location>
</feature>
<gene>
    <name evidence="4" type="ORF">C0Q70_11086</name>
</gene>
<dbReference type="CDD" id="cd07067">
    <property type="entry name" value="HP_PGM_like"/>
    <property type="match status" value="1"/>
</dbReference>
<evidence type="ECO:0000313" key="5">
    <source>
        <dbReference type="Proteomes" id="UP000245119"/>
    </source>
</evidence>
<evidence type="ECO:0000256" key="3">
    <source>
        <dbReference type="SAM" id="MobiDB-lite"/>
    </source>
</evidence>
<dbReference type="GO" id="GO:0043456">
    <property type="term" value="P:regulation of pentose-phosphate shunt"/>
    <property type="evidence" value="ECO:0007669"/>
    <property type="project" value="TreeGrafter"/>
</dbReference>
<proteinExistence type="predicted"/>
<dbReference type="SUPFAM" id="SSF53254">
    <property type="entry name" value="Phosphoglycerate mutase-like"/>
    <property type="match status" value="1"/>
</dbReference>
<comment type="caution">
    <text evidence="4">The sequence shown here is derived from an EMBL/GenBank/DDBJ whole genome shotgun (WGS) entry which is preliminary data.</text>
</comment>
<evidence type="ECO:0000256" key="2">
    <source>
        <dbReference type="PIRSR" id="PIRSR613078-2"/>
    </source>
</evidence>
<feature type="region of interest" description="Disordered" evidence="3">
    <location>
        <begin position="1"/>
        <end position="27"/>
    </location>
</feature>
<dbReference type="GO" id="GO:0005829">
    <property type="term" value="C:cytosol"/>
    <property type="evidence" value="ECO:0007669"/>
    <property type="project" value="TreeGrafter"/>
</dbReference>
<dbReference type="AlphaFoldDB" id="A0A2T7P514"/>
<dbReference type="SMART" id="SM00855">
    <property type="entry name" value="PGAM"/>
    <property type="match status" value="1"/>
</dbReference>
<dbReference type="GO" id="GO:0004331">
    <property type="term" value="F:fructose-2,6-bisphosphate 2-phosphatase activity"/>
    <property type="evidence" value="ECO:0007669"/>
    <property type="project" value="TreeGrafter"/>
</dbReference>
<dbReference type="OrthoDB" id="354304at2759"/>
<sequence>MFTRTQTAGGNVRSCGETTANKDGIIQGHRDVPLSEVGMEQANLVAKRLQNEHFTHIFASDLKRAAETAQAIVKAGPENHCPIQLDKRLRERVRNRAISFFHDLCELVGKQDLAVDGEYTPASIKSKRRLDNGLSNGSQLSGCCIPSSTRPQQVPLVCEKDVCNSGSDSLNTVNHSSHNHSSYPSRDGIEPKRPRTARDFLLDLWDLEPASTDEEKHSPFAVGFSDSYVINQAVDEACLADMFCTDLSPSTMARSNSSASSGCSSLQDSTESQEAYVDLPTPTEDTDSSDVGLGQLRTQTSPASESAGASDSTRAHGVSKEGECVSTARDPGCVQGLTYFASNSTITSSAVQGFKGTSQDWSVFDRQSVAMFTLSSSSSSSSSSQLAQMCPNVSLSPLLEHRLSSLSSVSSGRNSSFDDADAIPTVVADVLVVSHGGLLKELVAHFIDDFHCKVPGGKSHALRICPNTGVSRFMVTLGPPGQPPAITCLLIHDKDHLKILQSAGSTTWEKSLPPI</sequence>
<protein>
    <submittedName>
        <fullName evidence="4">Uncharacterized protein</fullName>
    </submittedName>
</protein>
<keyword evidence="5" id="KW-1185">Reference proteome</keyword>
<dbReference type="STRING" id="400727.A0A2T7P514"/>
<dbReference type="PANTHER" id="PTHR46517">
    <property type="entry name" value="FRUCTOSE-2,6-BISPHOSPHATASE TIGAR"/>
    <property type="match status" value="1"/>
</dbReference>